<dbReference type="Gene3D" id="3.20.20.120">
    <property type="entry name" value="Enolase-like C-terminal domain"/>
    <property type="match status" value="1"/>
</dbReference>
<proteinExistence type="inferred from homology"/>
<evidence type="ECO:0000256" key="2">
    <source>
        <dbReference type="ARBA" id="ARBA00022723"/>
    </source>
</evidence>
<dbReference type="Proteomes" id="UP000044377">
    <property type="component" value="Unassembled WGS sequence"/>
</dbReference>
<dbReference type="SUPFAM" id="SSF54826">
    <property type="entry name" value="Enolase N-terminal domain-like"/>
    <property type="match status" value="1"/>
</dbReference>
<evidence type="ECO:0000256" key="5">
    <source>
        <dbReference type="PIRSR" id="PIRSR634603-1"/>
    </source>
</evidence>
<dbReference type="InterPro" id="IPR034603">
    <property type="entry name" value="Dipeptide_epimerase"/>
</dbReference>
<feature type="binding site" evidence="6">
    <location>
        <position position="174"/>
    </location>
    <ligand>
        <name>Mg(2+)</name>
        <dbReference type="ChEBI" id="CHEBI:18420"/>
    </ligand>
</feature>
<dbReference type="SFLD" id="SFLDG00180">
    <property type="entry name" value="muconate_cycloisomerase"/>
    <property type="match status" value="1"/>
</dbReference>
<gene>
    <name evidence="9" type="ORF">BN1221_03095c</name>
</gene>
<name>A0A0G4JXJ0_9GAMM</name>
<dbReference type="Pfam" id="PF02746">
    <property type="entry name" value="MR_MLE_N"/>
    <property type="match status" value="1"/>
</dbReference>
<evidence type="ECO:0000256" key="4">
    <source>
        <dbReference type="ARBA" id="ARBA00023235"/>
    </source>
</evidence>
<dbReference type="SFLD" id="SFLDS00001">
    <property type="entry name" value="Enolase"/>
    <property type="match status" value="1"/>
</dbReference>
<evidence type="ECO:0000313" key="9">
    <source>
        <dbReference type="EMBL" id="CPR18228.1"/>
    </source>
</evidence>
<dbReference type="SFLD" id="SFLDF00010">
    <property type="entry name" value="dipeptide_epimerase"/>
    <property type="match status" value="1"/>
</dbReference>
<dbReference type="InterPro" id="IPR029017">
    <property type="entry name" value="Enolase-like_N"/>
</dbReference>
<dbReference type="NCBIfam" id="NF011708">
    <property type="entry name" value="PRK15129.1"/>
    <property type="match status" value="1"/>
</dbReference>
<comment type="similarity">
    <text evidence="1">Belongs to the mandelate racemase/muconate lactonizing enzyme family. GalD subfamily.</text>
</comment>
<keyword evidence="3 6" id="KW-0460">Magnesium</keyword>
<sequence>MTEIELFHESWPLQGTFTISRGSKSQANVVVVALRCGDATGYGECTPYARYGESIESVMTQIAALSDDIRHGLDRERLQTRLPAGAARNALDCAFWDLECKQHNQRIWQRLNLPTPQVLETAYTLSLDTPARMQQAAQQNANRPLLKLKLADKDDLARVAAVRKGAPSARLIVDANEGWDAELYLKLVPELAALGVAMIEQPLPAGKDAVLAELPHPIPICADESCHDSHSLAAIAGRYDMINIKLDKTGGLTEALRLRASALAQGMQIMIGCMVSTSLSMAPAFIVAQGAQVVDLDGPLLLQRDRTNGLRYDGSQIHASESALWG</sequence>
<dbReference type="GO" id="GO:0046872">
    <property type="term" value="F:metal ion binding"/>
    <property type="evidence" value="ECO:0007669"/>
    <property type="project" value="UniProtKB-KW"/>
</dbReference>
<reference evidence="10" key="1">
    <citation type="submission" date="2015-01" db="EMBL/GenBank/DDBJ databases">
        <authorList>
            <person name="Paterson Steve"/>
        </authorList>
    </citation>
    <scope>NUCLEOTIDE SEQUENCE [LARGE SCALE GENOMIC DNA]</scope>
    <source>
        <strain evidence="10">OBR1</strain>
    </source>
</reference>
<evidence type="ECO:0000256" key="3">
    <source>
        <dbReference type="ARBA" id="ARBA00022842"/>
    </source>
</evidence>
<keyword evidence="2 6" id="KW-0479">Metal-binding</keyword>
<evidence type="ECO:0000256" key="1">
    <source>
        <dbReference type="ARBA" id="ARBA00010339"/>
    </source>
</evidence>
<dbReference type="GO" id="GO:0016855">
    <property type="term" value="F:racemase and epimerase activity, acting on amino acids and derivatives"/>
    <property type="evidence" value="ECO:0007669"/>
    <property type="project" value="UniProtKB-UniRule"/>
</dbReference>
<accession>A0A0G4JXJ0</accession>
<dbReference type="AlphaFoldDB" id="A0A0G4JXJ0"/>
<evidence type="ECO:0000256" key="7">
    <source>
        <dbReference type="RuleBase" id="RU366006"/>
    </source>
</evidence>
<dbReference type="Pfam" id="PF13378">
    <property type="entry name" value="MR_MLE_C"/>
    <property type="match status" value="1"/>
</dbReference>
<dbReference type="OrthoDB" id="9782675at2"/>
<feature type="active site" description="Proton acceptor; specific for (S)-substrate epimerization" evidence="5">
    <location>
        <position position="245"/>
    </location>
</feature>
<keyword evidence="10" id="KW-1185">Reference proteome</keyword>
<keyword evidence="4 7" id="KW-0413">Isomerase</keyword>
<protein>
    <recommendedName>
        <fullName evidence="7">Dipeptide epimerase</fullName>
        <ecNumber evidence="7">5.1.1.-</ecNumber>
    </recommendedName>
</protein>
<dbReference type="EMBL" id="CGIG01000001">
    <property type="protein sequence ID" value="CPR18228.1"/>
    <property type="molecule type" value="Genomic_DNA"/>
</dbReference>
<feature type="domain" description="Mandelate racemase/muconate lactonizing enzyme C-terminal" evidence="8">
    <location>
        <begin position="130"/>
        <end position="221"/>
    </location>
</feature>
<dbReference type="CDD" id="cd03319">
    <property type="entry name" value="L-Ala-DL-Glu_epimerase"/>
    <property type="match status" value="1"/>
</dbReference>
<dbReference type="Gene3D" id="3.30.390.10">
    <property type="entry name" value="Enolase-like, N-terminal domain"/>
    <property type="match status" value="1"/>
</dbReference>
<organism evidence="9 10">
    <name type="scientific">Brenneria goodwinii</name>
    <dbReference type="NCBI Taxonomy" id="1109412"/>
    <lineage>
        <taxon>Bacteria</taxon>
        <taxon>Pseudomonadati</taxon>
        <taxon>Pseudomonadota</taxon>
        <taxon>Gammaproteobacteria</taxon>
        <taxon>Enterobacterales</taxon>
        <taxon>Pectobacteriaceae</taxon>
        <taxon>Brenneria</taxon>
    </lineage>
</organism>
<dbReference type="InterPro" id="IPR036849">
    <property type="entry name" value="Enolase-like_C_sf"/>
</dbReference>
<dbReference type="RefSeq" id="WP_048638036.1">
    <property type="nucleotide sequence ID" value="NZ_CGIG01000001.1"/>
</dbReference>
<dbReference type="EC" id="5.1.1.-" evidence="7"/>
<dbReference type="PANTHER" id="PTHR48080:SF3">
    <property type="entry name" value="ENOLASE SUPERFAMILY MEMBER DDB_G0284701"/>
    <property type="match status" value="1"/>
</dbReference>
<feature type="binding site" evidence="6">
    <location>
        <position position="200"/>
    </location>
    <ligand>
        <name>Mg(2+)</name>
        <dbReference type="ChEBI" id="CHEBI:18420"/>
    </ligand>
</feature>
<dbReference type="STRING" id="1109412.BN1221_03095c"/>
<dbReference type="SUPFAM" id="SSF51604">
    <property type="entry name" value="Enolase C-terminal domain-like"/>
    <property type="match status" value="1"/>
</dbReference>
<dbReference type="InterPro" id="IPR013342">
    <property type="entry name" value="Mandelate_racemase_C"/>
</dbReference>
<dbReference type="InterPro" id="IPR029065">
    <property type="entry name" value="Enolase_C-like"/>
</dbReference>
<evidence type="ECO:0000256" key="6">
    <source>
        <dbReference type="PIRSR" id="PIRSR634603-3"/>
    </source>
</evidence>
<dbReference type="SMART" id="SM00922">
    <property type="entry name" value="MR_MLE"/>
    <property type="match status" value="1"/>
</dbReference>
<evidence type="ECO:0000313" key="10">
    <source>
        <dbReference type="Proteomes" id="UP000044377"/>
    </source>
</evidence>
<feature type="active site" description="Proton acceptor; specific for (R)-substrate epimerization" evidence="5">
    <location>
        <position position="149"/>
    </location>
</feature>
<evidence type="ECO:0000259" key="8">
    <source>
        <dbReference type="SMART" id="SM00922"/>
    </source>
</evidence>
<dbReference type="NCBIfam" id="NF042940">
    <property type="entry name" value="racemase_DgcA"/>
    <property type="match status" value="1"/>
</dbReference>
<dbReference type="PANTHER" id="PTHR48080">
    <property type="entry name" value="D-GALACTONATE DEHYDRATASE-RELATED"/>
    <property type="match status" value="1"/>
</dbReference>
<dbReference type="InterPro" id="IPR013341">
    <property type="entry name" value="Mandelate_racemase_N_dom"/>
</dbReference>
<dbReference type="InterPro" id="IPR034593">
    <property type="entry name" value="DgoD-like"/>
</dbReference>
<feature type="binding site" evidence="6">
    <location>
        <position position="223"/>
    </location>
    <ligand>
        <name>Mg(2+)</name>
        <dbReference type="ChEBI" id="CHEBI:18420"/>
    </ligand>
</feature>
<comment type="cofactor">
    <cofactor evidence="6 7">
        <name>Mg(2+)</name>
        <dbReference type="ChEBI" id="CHEBI:18420"/>
    </cofactor>
    <text evidence="6 7">Binds 1 Mg(2+) ion per subunit.</text>
</comment>